<feature type="region of interest" description="Disordered" evidence="1">
    <location>
        <begin position="235"/>
        <end position="264"/>
    </location>
</feature>
<evidence type="ECO:0000313" key="4">
    <source>
        <dbReference type="Proteomes" id="UP001275084"/>
    </source>
</evidence>
<dbReference type="EMBL" id="JAUIQD010000006">
    <property type="protein sequence ID" value="KAK3347277.1"/>
    <property type="molecule type" value="Genomic_DNA"/>
</dbReference>
<protein>
    <recommendedName>
        <fullName evidence="2">Retrovirus-related Pol polyprotein from transposon TNT 1-94-like beta-barrel domain-containing protein</fullName>
    </recommendedName>
</protein>
<keyword evidence="4" id="KW-1185">Reference proteome</keyword>
<reference evidence="3" key="2">
    <citation type="submission" date="2023-06" db="EMBL/GenBank/DDBJ databases">
        <authorList>
            <consortium name="Lawrence Berkeley National Laboratory"/>
            <person name="Haridas S."/>
            <person name="Hensen N."/>
            <person name="Bonometti L."/>
            <person name="Westerberg I."/>
            <person name="Brannstrom I.O."/>
            <person name="Guillou S."/>
            <person name="Cros-Aarteil S."/>
            <person name="Calhoun S."/>
            <person name="Kuo A."/>
            <person name="Mondo S."/>
            <person name="Pangilinan J."/>
            <person name="Riley R."/>
            <person name="Labutti K."/>
            <person name="Andreopoulos B."/>
            <person name="Lipzen A."/>
            <person name="Chen C."/>
            <person name="Yanf M."/>
            <person name="Daum C."/>
            <person name="Ng V."/>
            <person name="Clum A."/>
            <person name="Steindorff A."/>
            <person name="Ohm R."/>
            <person name="Martin F."/>
            <person name="Silar P."/>
            <person name="Natvig D."/>
            <person name="Lalanne C."/>
            <person name="Gautier V."/>
            <person name="Ament-Velasquez S.L."/>
            <person name="Kruys A."/>
            <person name="Hutchinson M.I."/>
            <person name="Powell A.J."/>
            <person name="Barry K."/>
            <person name="Miller A.N."/>
            <person name="Grigoriev I.V."/>
            <person name="Debuchy R."/>
            <person name="Gladieux P."/>
            <person name="Thoren M.H."/>
            <person name="Johannesson H."/>
        </authorList>
    </citation>
    <scope>NUCLEOTIDE SEQUENCE</scope>
    <source>
        <strain evidence="3">CBS 955.72</strain>
    </source>
</reference>
<feature type="domain" description="Retrovirus-related Pol polyprotein from transposon TNT 1-94-like beta-barrel" evidence="2">
    <location>
        <begin position="14"/>
        <end position="93"/>
    </location>
</feature>
<comment type="caution">
    <text evidence="3">The sequence shown here is derived from an EMBL/GenBank/DDBJ whole genome shotgun (WGS) entry which is preliminary data.</text>
</comment>
<gene>
    <name evidence="3" type="ORF">B0T25DRAFT_572348</name>
</gene>
<sequence>MSATTSAPGLCPDWIFSSASDVHVAADRAWFASYTPFETYTTSYLSGSRMQSVGIGDVELPVRVHPKRHGSRAHGTLHLHNVLHVPTSNCNILGGPGTGGDFMASFSLGSMDDGTTGHISDANGRRIAYFYKVCGLYAVKLSGPPVGPVLAPSRLQKDCHYMIQAFWPDTERERWAAIQSGQNDPKSAPYTDKEKEWLKEHFDGEFHFLQMYGLSIFKDEDREEGKQIARTMMTLDAGDHQHDQENKRDVDSSESDDNESAAESDDFQDHMVDYLFTEAQLEFIEKGWGDALTFMYAFGLKFYDNDDCEEAKSLIRGLMAPQDDDSD</sequence>
<name>A0AAJ0HCZ6_9PEZI</name>
<accession>A0AAJ0HCZ6</accession>
<dbReference type="AlphaFoldDB" id="A0AAJ0HCZ6"/>
<evidence type="ECO:0000313" key="3">
    <source>
        <dbReference type="EMBL" id="KAK3347277.1"/>
    </source>
</evidence>
<dbReference type="Pfam" id="PF22936">
    <property type="entry name" value="Pol_BBD"/>
    <property type="match status" value="1"/>
</dbReference>
<dbReference type="InterPro" id="IPR054722">
    <property type="entry name" value="PolX-like_BBD"/>
</dbReference>
<dbReference type="PANTHER" id="PTHR40628:SF1">
    <property type="entry name" value="CHROMO DOMAIN-CONTAINING PROTEIN"/>
    <property type="match status" value="1"/>
</dbReference>
<proteinExistence type="predicted"/>
<dbReference type="PANTHER" id="PTHR40628">
    <property type="entry name" value="CHROMO DOMAIN-CONTAINING PROTEIN"/>
    <property type="match status" value="1"/>
</dbReference>
<organism evidence="3 4">
    <name type="scientific">Lasiosphaeria hispida</name>
    <dbReference type="NCBI Taxonomy" id="260671"/>
    <lineage>
        <taxon>Eukaryota</taxon>
        <taxon>Fungi</taxon>
        <taxon>Dikarya</taxon>
        <taxon>Ascomycota</taxon>
        <taxon>Pezizomycotina</taxon>
        <taxon>Sordariomycetes</taxon>
        <taxon>Sordariomycetidae</taxon>
        <taxon>Sordariales</taxon>
        <taxon>Lasiosphaeriaceae</taxon>
        <taxon>Lasiosphaeria</taxon>
    </lineage>
</organism>
<feature type="compositionally biased region" description="Acidic residues" evidence="1">
    <location>
        <begin position="252"/>
        <end position="264"/>
    </location>
</feature>
<dbReference type="Proteomes" id="UP001275084">
    <property type="component" value="Unassembled WGS sequence"/>
</dbReference>
<reference evidence="3" key="1">
    <citation type="journal article" date="2023" name="Mol. Phylogenet. Evol.">
        <title>Genome-scale phylogeny and comparative genomics of the fungal order Sordariales.</title>
        <authorList>
            <person name="Hensen N."/>
            <person name="Bonometti L."/>
            <person name="Westerberg I."/>
            <person name="Brannstrom I.O."/>
            <person name="Guillou S."/>
            <person name="Cros-Aarteil S."/>
            <person name="Calhoun S."/>
            <person name="Haridas S."/>
            <person name="Kuo A."/>
            <person name="Mondo S."/>
            <person name="Pangilinan J."/>
            <person name="Riley R."/>
            <person name="LaButti K."/>
            <person name="Andreopoulos B."/>
            <person name="Lipzen A."/>
            <person name="Chen C."/>
            <person name="Yan M."/>
            <person name="Daum C."/>
            <person name="Ng V."/>
            <person name="Clum A."/>
            <person name="Steindorff A."/>
            <person name="Ohm R.A."/>
            <person name="Martin F."/>
            <person name="Silar P."/>
            <person name="Natvig D.O."/>
            <person name="Lalanne C."/>
            <person name="Gautier V."/>
            <person name="Ament-Velasquez S.L."/>
            <person name="Kruys A."/>
            <person name="Hutchinson M.I."/>
            <person name="Powell A.J."/>
            <person name="Barry K."/>
            <person name="Miller A.N."/>
            <person name="Grigoriev I.V."/>
            <person name="Debuchy R."/>
            <person name="Gladieux P."/>
            <person name="Hiltunen Thoren M."/>
            <person name="Johannesson H."/>
        </authorList>
    </citation>
    <scope>NUCLEOTIDE SEQUENCE</scope>
    <source>
        <strain evidence="3">CBS 955.72</strain>
    </source>
</reference>
<evidence type="ECO:0000256" key="1">
    <source>
        <dbReference type="SAM" id="MobiDB-lite"/>
    </source>
</evidence>
<feature type="compositionally biased region" description="Basic and acidic residues" evidence="1">
    <location>
        <begin position="237"/>
        <end position="251"/>
    </location>
</feature>
<evidence type="ECO:0000259" key="2">
    <source>
        <dbReference type="Pfam" id="PF22936"/>
    </source>
</evidence>